<feature type="transmembrane region" description="Helical" evidence="1">
    <location>
        <begin position="6"/>
        <end position="29"/>
    </location>
</feature>
<sequence>MSTGEVIFAIVALVCVLSCLVGIVGMYFIEWVLMPWHRRRTGRELIEPTPPLPGVAALTLGHCLVSPWFQKRTGHVITIDLAPRWWRYIAIVTIWAGWCFGVSFVVAVLLKPDILF</sequence>
<keyword evidence="3" id="KW-1185">Reference proteome</keyword>
<name>A0A250KQK5_9GAMM</name>
<accession>A0A250KQK5</accession>
<dbReference type="Proteomes" id="UP000266313">
    <property type="component" value="Chromosome"/>
</dbReference>
<evidence type="ECO:0000313" key="2">
    <source>
        <dbReference type="EMBL" id="BBA33877.1"/>
    </source>
</evidence>
<keyword evidence="1" id="KW-0812">Transmembrane</keyword>
<dbReference type="AlphaFoldDB" id="A0A250KQK5"/>
<reference evidence="2 3" key="1">
    <citation type="submission" date="2016-12" db="EMBL/GenBank/DDBJ databases">
        <title>Genome sequencing of Methylocaldum marinum.</title>
        <authorList>
            <person name="Takeuchi M."/>
            <person name="Kamagata Y."/>
            <person name="Hiraoka S."/>
            <person name="Oshima K."/>
            <person name="Hattori M."/>
            <person name="Iwasaki W."/>
        </authorList>
    </citation>
    <scope>NUCLEOTIDE SEQUENCE [LARGE SCALE GENOMIC DNA]</scope>
    <source>
        <strain evidence="2 3">S8</strain>
    </source>
</reference>
<proteinExistence type="predicted"/>
<organism evidence="2 3">
    <name type="scientific">Methylocaldum marinum</name>
    <dbReference type="NCBI Taxonomy" id="1432792"/>
    <lineage>
        <taxon>Bacteria</taxon>
        <taxon>Pseudomonadati</taxon>
        <taxon>Pseudomonadota</taxon>
        <taxon>Gammaproteobacteria</taxon>
        <taxon>Methylococcales</taxon>
        <taxon>Methylococcaceae</taxon>
        <taxon>Methylocaldum</taxon>
    </lineage>
</organism>
<dbReference type="EMBL" id="AP017928">
    <property type="protein sequence ID" value="BBA33877.1"/>
    <property type="molecule type" value="Genomic_DNA"/>
</dbReference>
<keyword evidence="1" id="KW-1133">Transmembrane helix</keyword>
<evidence type="ECO:0000313" key="3">
    <source>
        <dbReference type="Proteomes" id="UP000266313"/>
    </source>
</evidence>
<keyword evidence="1" id="KW-0472">Membrane</keyword>
<dbReference type="RefSeq" id="WP_145986467.1">
    <property type="nucleotide sequence ID" value="NZ_AP017928.1"/>
</dbReference>
<evidence type="ECO:0000256" key="1">
    <source>
        <dbReference type="SAM" id="Phobius"/>
    </source>
</evidence>
<dbReference type="OrthoDB" id="5575227at2"/>
<dbReference type="KEGG" id="mmai:sS8_1923"/>
<protein>
    <submittedName>
        <fullName evidence="2">Uncharacterized protein</fullName>
    </submittedName>
</protein>
<gene>
    <name evidence="2" type="ORF">sS8_1923</name>
</gene>
<feature type="transmembrane region" description="Helical" evidence="1">
    <location>
        <begin position="89"/>
        <end position="110"/>
    </location>
</feature>